<protein>
    <submittedName>
        <fullName evidence="1">Uncharacterized protein</fullName>
    </submittedName>
</protein>
<evidence type="ECO:0000313" key="1">
    <source>
        <dbReference type="EMBL" id="NRF69251.1"/>
    </source>
</evidence>
<organism evidence="1 2">
    <name type="scientific">Pseudaquabacterium terrae</name>
    <dbReference type="NCBI Taxonomy" id="2732868"/>
    <lineage>
        <taxon>Bacteria</taxon>
        <taxon>Pseudomonadati</taxon>
        <taxon>Pseudomonadota</taxon>
        <taxon>Betaproteobacteria</taxon>
        <taxon>Burkholderiales</taxon>
        <taxon>Sphaerotilaceae</taxon>
        <taxon>Pseudaquabacterium</taxon>
    </lineage>
</organism>
<sequence>MDMRLPAGVAAAADAPPPLRLLQRWTPPAPPQVPAPLHGWAACRQALQQLFLAR</sequence>
<keyword evidence="2" id="KW-1185">Reference proteome</keyword>
<dbReference type="RefSeq" id="WP_173125801.1">
    <property type="nucleotide sequence ID" value="NZ_JABRWJ010000006.1"/>
</dbReference>
<dbReference type="EMBL" id="JABRWJ010000006">
    <property type="protein sequence ID" value="NRF69251.1"/>
    <property type="molecule type" value="Genomic_DNA"/>
</dbReference>
<accession>A0ABX2EL11</accession>
<name>A0ABX2EL11_9BURK</name>
<reference evidence="1 2" key="1">
    <citation type="submission" date="2020-05" db="EMBL/GenBank/DDBJ databases">
        <title>Aquincola sp. isolate from soil.</title>
        <authorList>
            <person name="Han J."/>
            <person name="Kim D.-U."/>
        </authorList>
    </citation>
    <scope>NUCLEOTIDE SEQUENCE [LARGE SCALE GENOMIC DNA]</scope>
    <source>
        <strain evidence="1 2">S2</strain>
    </source>
</reference>
<evidence type="ECO:0000313" key="2">
    <source>
        <dbReference type="Proteomes" id="UP000737171"/>
    </source>
</evidence>
<gene>
    <name evidence="1" type="ORF">HLB44_19830</name>
</gene>
<dbReference type="Proteomes" id="UP000737171">
    <property type="component" value="Unassembled WGS sequence"/>
</dbReference>
<comment type="caution">
    <text evidence="1">The sequence shown here is derived from an EMBL/GenBank/DDBJ whole genome shotgun (WGS) entry which is preliminary data.</text>
</comment>
<proteinExistence type="predicted"/>